<organism evidence="1 2">
    <name type="scientific">Diphasiastrum complanatum</name>
    <name type="common">Issler's clubmoss</name>
    <name type="synonym">Lycopodium complanatum</name>
    <dbReference type="NCBI Taxonomy" id="34168"/>
    <lineage>
        <taxon>Eukaryota</taxon>
        <taxon>Viridiplantae</taxon>
        <taxon>Streptophyta</taxon>
        <taxon>Embryophyta</taxon>
        <taxon>Tracheophyta</taxon>
        <taxon>Lycopodiopsida</taxon>
        <taxon>Lycopodiales</taxon>
        <taxon>Lycopodiaceae</taxon>
        <taxon>Lycopodioideae</taxon>
        <taxon>Diphasiastrum</taxon>
    </lineage>
</organism>
<sequence length="391" mass="44587">MISAKRGEGGGDIFPICTFIYKYCESLQAKRRSKMGISDVVVNELKIDPAFVLSPEFRPKPVEVLKELDGIPVIDLAPLLANDEKGTQIIVEQIAKASEEWGFFQLINHGIPIKLLDDVEVEALKFFSLPLEEKRKIRRTLEHPLGYFDTELTQNVRDWKEVFDFVTRGKLEFAAADGTLNVQENKWPESPPFLKDVCEAWKEATLGVAYKILELLTLSLGLPATYFNPLFDKEDTNFMRLNYYPPCPAPDLVLGVSGHKDSGALTVLVQDEVGGLEVRRKDGEWIRVKPRRDALIINVGDLFQQVWSNDRYKSVEHRVVVNEHKERSSIPLFINPSNATNVFPIPELLDAQHPPKYRQYNWGDFLQALKTSHFKNMRVENIQISHLAINS</sequence>
<reference evidence="2" key="1">
    <citation type="journal article" date="2024" name="Proc. Natl. Acad. Sci. U.S.A.">
        <title>Extraordinary preservation of gene collinearity over three hundred million years revealed in homosporous lycophytes.</title>
        <authorList>
            <person name="Li C."/>
            <person name="Wickell D."/>
            <person name="Kuo L.Y."/>
            <person name="Chen X."/>
            <person name="Nie B."/>
            <person name="Liao X."/>
            <person name="Peng D."/>
            <person name="Ji J."/>
            <person name="Jenkins J."/>
            <person name="Williams M."/>
            <person name="Shu S."/>
            <person name="Plott C."/>
            <person name="Barry K."/>
            <person name="Rajasekar S."/>
            <person name="Grimwood J."/>
            <person name="Han X."/>
            <person name="Sun S."/>
            <person name="Hou Z."/>
            <person name="He W."/>
            <person name="Dai G."/>
            <person name="Sun C."/>
            <person name="Schmutz J."/>
            <person name="Leebens-Mack J.H."/>
            <person name="Li F.W."/>
            <person name="Wang L."/>
        </authorList>
    </citation>
    <scope>NUCLEOTIDE SEQUENCE [LARGE SCALE GENOMIC DNA]</scope>
    <source>
        <strain evidence="2">cv. PW_Plant_1</strain>
    </source>
</reference>
<dbReference type="EMBL" id="CM055108">
    <property type="protein sequence ID" value="KAJ7524769.1"/>
    <property type="molecule type" value="Genomic_DNA"/>
</dbReference>
<evidence type="ECO:0000313" key="2">
    <source>
        <dbReference type="Proteomes" id="UP001162992"/>
    </source>
</evidence>
<gene>
    <name evidence="1" type="ORF">O6H91_17G020400</name>
</gene>
<dbReference type="Proteomes" id="UP001162992">
    <property type="component" value="Chromosome 17"/>
</dbReference>
<accession>A0ACC2B5W5</accession>
<proteinExistence type="predicted"/>
<evidence type="ECO:0000313" key="1">
    <source>
        <dbReference type="EMBL" id="KAJ7524769.1"/>
    </source>
</evidence>
<comment type="caution">
    <text evidence="1">The sequence shown here is derived from an EMBL/GenBank/DDBJ whole genome shotgun (WGS) entry which is preliminary data.</text>
</comment>
<protein>
    <submittedName>
        <fullName evidence="1">Uncharacterized protein</fullName>
    </submittedName>
</protein>
<name>A0ACC2B5W5_DIPCM</name>
<keyword evidence="2" id="KW-1185">Reference proteome</keyword>